<feature type="transmembrane region" description="Helical" evidence="1">
    <location>
        <begin position="9"/>
        <end position="30"/>
    </location>
</feature>
<reference evidence="2" key="2">
    <citation type="submission" date="2020-11" db="EMBL/GenBank/DDBJ databases">
        <authorList>
            <person name="McCartney M.A."/>
            <person name="Auch B."/>
            <person name="Kono T."/>
            <person name="Mallez S."/>
            <person name="Becker A."/>
            <person name="Gohl D.M."/>
            <person name="Silverstein K.A.T."/>
            <person name="Koren S."/>
            <person name="Bechman K.B."/>
            <person name="Herman A."/>
            <person name="Abrahante J.E."/>
            <person name="Garbe J."/>
        </authorList>
    </citation>
    <scope>NUCLEOTIDE SEQUENCE</scope>
    <source>
        <strain evidence="2">Duluth1</strain>
        <tissue evidence="2">Whole animal</tissue>
    </source>
</reference>
<feature type="transmembrane region" description="Helical" evidence="1">
    <location>
        <begin position="81"/>
        <end position="100"/>
    </location>
</feature>
<accession>A0A9D4KDI4</accession>
<dbReference type="EMBL" id="JAIWYP010000004">
    <property type="protein sequence ID" value="KAH3837342.1"/>
    <property type="molecule type" value="Genomic_DNA"/>
</dbReference>
<keyword evidence="1" id="KW-0472">Membrane</keyword>
<reference evidence="2" key="1">
    <citation type="journal article" date="2019" name="bioRxiv">
        <title>The Genome of the Zebra Mussel, Dreissena polymorpha: A Resource for Invasive Species Research.</title>
        <authorList>
            <person name="McCartney M.A."/>
            <person name="Auch B."/>
            <person name="Kono T."/>
            <person name="Mallez S."/>
            <person name="Zhang Y."/>
            <person name="Obille A."/>
            <person name="Becker A."/>
            <person name="Abrahante J.E."/>
            <person name="Garbe J."/>
            <person name="Badalamenti J.P."/>
            <person name="Herman A."/>
            <person name="Mangelson H."/>
            <person name="Liachko I."/>
            <person name="Sullivan S."/>
            <person name="Sone E.D."/>
            <person name="Koren S."/>
            <person name="Silverstein K.A.T."/>
            <person name="Beckman K.B."/>
            <person name="Gohl D.M."/>
        </authorList>
    </citation>
    <scope>NUCLEOTIDE SEQUENCE</scope>
    <source>
        <strain evidence="2">Duluth1</strain>
        <tissue evidence="2">Whole animal</tissue>
    </source>
</reference>
<protein>
    <submittedName>
        <fullName evidence="2">Uncharacterized protein</fullName>
    </submittedName>
</protein>
<dbReference type="Proteomes" id="UP000828390">
    <property type="component" value="Unassembled WGS sequence"/>
</dbReference>
<dbReference type="AlphaFoldDB" id="A0A9D4KDI4"/>
<organism evidence="2 3">
    <name type="scientific">Dreissena polymorpha</name>
    <name type="common">Zebra mussel</name>
    <name type="synonym">Mytilus polymorpha</name>
    <dbReference type="NCBI Taxonomy" id="45954"/>
    <lineage>
        <taxon>Eukaryota</taxon>
        <taxon>Metazoa</taxon>
        <taxon>Spiralia</taxon>
        <taxon>Lophotrochozoa</taxon>
        <taxon>Mollusca</taxon>
        <taxon>Bivalvia</taxon>
        <taxon>Autobranchia</taxon>
        <taxon>Heteroconchia</taxon>
        <taxon>Euheterodonta</taxon>
        <taxon>Imparidentia</taxon>
        <taxon>Neoheterodontei</taxon>
        <taxon>Myida</taxon>
        <taxon>Dreissenoidea</taxon>
        <taxon>Dreissenidae</taxon>
        <taxon>Dreissena</taxon>
    </lineage>
</organism>
<dbReference type="OrthoDB" id="6136516at2759"/>
<keyword evidence="1" id="KW-1133">Transmembrane helix</keyword>
<name>A0A9D4KDI4_DREPO</name>
<evidence type="ECO:0000256" key="1">
    <source>
        <dbReference type="SAM" id="Phobius"/>
    </source>
</evidence>
<evidence type="ECO:0000313" key="2">
    <source>
        <dbReference type="EMBL" id="KAH3837342.1"/>
    </source>
</evidence>
<keyword evidence="1" id="KW-0812">Transmembrane</keyword>
<evidence type="ECO:0000313" key="3">
    <source>
        <dbReference type="Proteomes" id="UP000828390"/>
    </source>
</evidence>
<feature type="transmembrane region" description="Helical" evidence="1">
    <location>
        <begin position="145"/>
        <end position="166"/>
    </location>
</feature>
<sequence>MAFCGTASLWAKLAFLAIVIGLILFIVGFATPSWMVYQVTTTSIRVGLFQMKTCTANACAEEGVNSALKNDDFTVTQAFEILTFIMLLFATIAISVYVFAPGSRSKCLAITCVAFAFTASFLGFVGMICWLVYVPSPYKTSWSMGLTVLAAILACIAGLLIIPDILDSRFNPRTSRQISPNRRFMR</sequence>
<comment type="caution">
    <text evidence="2">The sequence shown here is derived from an EMBL/GenBank/DDBJ whole genome shotgun (WGS) entry which is preliminary data.</text>
</comment>
<proteinExistence type="predicted"/>
<keyword evidence="3" id="KW-1185">Reference proteome</keyword>
<feature type="transmembrane region" description="Helical" evidence="1">
    <location>
        <begin position="107"/>
        <end position="133"/>
    </location>
</feature>
<gene>
    <name evidence="2" type="ORF">DPMN_110728</name>
</gene>
<dbReference type="Gene3D" id="1.20.140.150">
    <property type="match status" value="1"/>
</dbReference>